<protein>
    <recommendedName>
        <fullName evidence="3">DUF465 domain-containing protein</fullName>
    </recommendedName>
</protein>
<accession>A0A916XUL8</accession>
<evidence type="ECO:0000313" key="1">
    <source>
        <dbReference type="EMBL" id="GGD13555.1"/>
    </source>
</evidence>
<dbReference type="Proteomes" id="UP000613160">
    <property type="component" value="Unassembled WGS sequence"/>
</dbReference>
<dbReference type="EMBL" id="BMJJ01000003">
    <property type="protein sequence ID" value="GGD13555.1"/>
    <property type="molecule type" value="Genomic_DNA"/>
</dbReference>
<proteinExistence type="predicted"/>
<dbReference type="InterPro" id="IPR007420">
    <property type="entry name" value="DUF465"/>
</dbReference>
<evidence type="ECO:0008006" key="3">
    <source>
        <dbReference type="Google" id="ProtNLM"/>
    </source>
</evidence>
<reference evidence="1" key="2">
    <citation type="submission" date="2020-09" db="EMBL/GenBank/DDBJ databases">
        <authorList>
            <person name="Sun Q."/>
            <person name="Zhou Y."/>
        </authorList>
    </citation>
    <scope>NUCLEOTIDE SEQUENCE</scope>
    <source>
        <strain evidence="1">CGMCC 1.15493</strain>
    </source>
</reference>
<comment type="caution">
    <text evidence="1">The sequence shown here is derived from an EMBL/GenBank/DDBJ whole genome shotgun (WGS) entry which is preliminary data.</text>
</comment>
<dbReference type="AlphaFoldDB" id="A0A916XUL8"/>
<dbReference type="Pfam" id="PF04325">
    <property type="entry name" value="DUF465"/>
    <property type="match status" value="1"/>
</dbReference>
<evidence type="ECO:0000313" key="2">
    <source>
        <dbReference type="Proteomes" id="UP000613160"/>
    </source>
</evidence>
<reference evidence="1" key="1">
    <citation type="journal article" date="2014" name="Int. J. Syst. Evol. Microbiol.">
        <title>Complete genome sequence of Corynebacterium casei LMG S-19264T (=DSM 44701T), isolated from a smear-ripened cheese.</title>
        <authorList>
            <consortium name="US DOE Joint Genome Institute (JGI-PGF)"/>
            <person name="Walter F."/>
            <person name="Albersmeier A."/>
            <person name="Kalinowski J."/>
            <person name="Ruckert C."/>
        </authorList>
    </citation>
    <scope>NUCLEOTIDE SEQUENCE</scope>
    <source>
        <strain evidence="1">CGMCC 1.15493</strain>
    </source>
</reference>
<sequence>MDTFLVSLQKHRDALQDKIDEEHARPAPDSLRLRSLKKLRLYLRERIEFLEHRSRSGTIRKIPVVSRRSFRVPVAPSSA</sequence>
<dbReference type="RefSeq" id="WP_188850010.1">
    <property type="nucleotide sequence ID" value="NZ_BMJJ01000003.1"/>
</dbReference>
<keyword evidence="2" id="KW-1185">Reference proteome</keyword>
<organism evidence="1 2">
    <name type="scientific">Aureimonas glaciei</name>
    <dbReference type="NCBI Taxonomy" id="1776957"/>
    <lineage>
        <taxon>Bacteria</taxon>
        <taxon>Pseudomonadati</taxon>
        <taxon>Pseudomonadota</taxon>
        <taxon>Alphaproteobacteria</taxon>
        <taxon>Hyphomicrobiales</taxon>
        <taxon>Aurantimonadaceae</taxon>
        <taxon>Aureimonas</taxon>
    </lineage>
</organism>
<gene>
    <name evidence="1" type="ORF">GCM10011335_15440</name>
</gene>
<name>A0A916XUL8_9HYPH</name>